<keyword evidence="9 16" id="KW-0479">Metal-binding</keyword>
<dbReference type="PROSITE" id="PS50089">
    <property type="entry name" value="ZF_RING_2"/>
    <property type="match status" value="1"/>
</dbReference>
<name>S3DXB6_GLAL2</name>
<dbReference type="UniPathway" id="UPA00143"/>
<dbReference type="EMBL" id="KE145363">
    <property type="protein sequence ID" value="EPE31013.1"/>
    <property type="molecule type" value="Genomic_DNA"/>
</dbReference>
<dbReference type="InterPro" id="IPR016024">
    <property type="entry name" value="ARM-type_fold"/>
</dbReference>
<dbReference type="RefSeq" id="XP_008082424.1">
    <property type="nucleotide sequence ID" value="XM_008084233.1"/>
</dbReference>
<comment type="function">
    <text evidence="16">E3 ubiquitin-protein ligase. Component of the ribosome quality control complex (RQC), a ribosome-associated complex that mediates ubiquitination and extraction of incompletely synthesized nascent chains for proteasomal degradation.</text>
</comment>
<dbReference type="CDD" id="cd16491">
    <property type="entry name" value="RING-CH-C4HC3_LTN1"/>
    <property type="match status" value="1"/>
</dbReference>
<dbReference type="InterPro" id="IPR011016">
    <property type="entry name" value="Znf_RING-CH"/>
</dbReference>
<keyword evidence="10" id="KW-0677">Repeat</keyword>
<evidence type="ECO:0000256" key="3">
    <source>
        <dbReference type="ARBA" id="ARBA00004906"/>
    </source>
</evidence>
<dbReference type="Pfam" id="PF22958">
    <property type="entry name" value="Ltn1_1st"/>
    <property type="match status" value="1"/>
</dbReference>
<dbReference type="GO" id="GO:1990112">
    <property type="term" value="C:RQC complex"/>
    <property type="evidence" value="ECO:0007669"/>
    <property type="project" value="UniProtKB-UniRule"/>
</dbReference>
<evidence type="ECO:0000256" key="2">
    <source>
        <dbReference type="ARBA" id="ARBA00004514"/>
    </source>
</evidence>
<dbReference type="PANTHER" id="PTHR12389">
    <property type="entry name" value="ZINC FINGER PROTEIN 294"/>
    <property type="match status" value="1"/>
</dbReference>
<evidence type="ECO:0000313" key="18">
    <source>
        <dbReference type="EMBL" id="EPE31013.1"/>
    </source>
</evidence>
<dbReference type="InterPro" id="IPR039804">
    <property type="entry name" value="RING-CH-C4HC3_LTN1"/>
</dbReference>
<evidence type="ECO:0000256" key="9">
    <source>
        <dbReference type="ARBA" id="ARBA00022723"/>
    </source>
</evidence>
<dbReference type="SUPFAM" id="SSF57850">
    <property type="entry name" value="RING/U-box"/>
    <property type="match status" value="1"/>
</dbReference>
<keyword evidence="19" id="KW-1185">Reference proteome</keyword>
<evidence type="ECO:0000256" key="1">
    <source>
        <dbReference type="ARBA" id="ARBA00000900"/>
    </source>
</evidence>
<sequence length="1642" mass="183126">MSKRQFKTQASSSRAVSGKPFGGFGGVSNRSTLSYVAEVPDLSSITDPNIVVAFKSLLKADGTTKIKALETIDEHIAQHPNTEGGVEGPILEAWIKFYPRLSVNNNRRVREQAHTIQVRLLQSARKRMERNLPDTVASWLSGCYDRDGFVARAAQNGLSTFLDKDSKVTAFWTRCQERILDYANEAIDETPETLSDERNTTPEDAQILYLRVICSGISLVTNLLIKLQKDDILKYQDKYESFLRHKKLWAFASSDDAFVRKQLYHLLVTCLEKQPEAIENSLEPISRGFISKGLSSPQSTSSLQLLNALQKLTAQFPQVWTTSFGRGTPFPKIRDFVKKGSQGGPADFWPTLQVTLKSLPEGVLPTDKETCLEFLTEFRNAVQSRDQPRQHADPAWKSYFKTLELLLRTNPDPTFQASLFRDAMCPTFDKYFQGEQERIPITTGALAEAYSIWATNGTIKPQDGPTLYMQKHANAFIARTLSTAHVQPEETEEYKMGQKKVIAEAHRWFSLLAEVFQAKMAEASEKPILSSCAGIITSAVKTVVATEGKSYSAAAIVEIALRLTPSAVSDSSDVLDSVTGLLETNLPQSAYIQSSSSRYLISTLFILRSFQSWKGSFENIWLSAVKQLCSSSNTTRIWTPLQAILADESVSSLAQSTKELQEFLLAANMRGLEGDSGANSLFETAVVSDSYASASSERLVQQIVRHLSPKRQDTNLSRSETTTSERAFTALEFIIRHRPALLSQSKENQMELTAILLEVTELSDKSLASRAQVLKHAIETTSEQVEENNHGATLELLRWNLELEPTNQRILRIETLIQQAEAFKTKHKSSFPATSLFPNAEKWSACLTPVLARAPNPALGVMRPFNGAVLLGNLQSSVKSPRTSVVDTSFAISVRMALYTSHFIEDIKLMARVPTEELLSLLHALLLTVEVVSDELDLLAAGETPDWAFGIVEDEIDELRLFASKSYLTPLLDNAKGWESSSNETNDNHSVRVIRGLINVFLQHANNGPGQYYATKALSHLVSNLVSIHGWDVVSGEAWLSSLNIFNSSSTNTFGAVALLTGMETDGSSSKLINTYCNRLVSDIAGASATAEKTFIALVKLNAALAVYQEDEIPVASNRLIFAVKQISSWSPDLATTNRYVAAEACRALQILLPAIKDVYGTYWESALSLCTSIWESSEIGNLSDEDLPMIGMSLKLYSILRKMEDANDDLEEALAKQAQPISNALVRLLKLGREKEHQPSEFVDTLLLRQLRYVSAEKVEDADELYPLLASENKNLQSAAYDLLQRALPQIQQQISVNVLLEGKVARLPDELLSLLLDPPSIENFSDEQLDEFPLTIRGYLLSWHLVYESYANASLKVRTDYSELLKSENYIDPLLTLLFDLLSTYNGISGDLSKFEPSMISRYEIWTAFDSESPKRDMSWLLVNLYYLCLKYTPNLTRNWWLDCKSKQIKLAASKLTDKVFSPILIQEVKDDVTKWASEQDTTDDKKELIVKTSKNSADILAGVEIDETMMQIVVSLPTEYPLQGVEVRGVNRVAVNEKTWRAWQVIAQGVMRLNTIVDGLILFRDNVGAAMAGKTECAICYSIIATDKRMPDKRCGTCKNLFHAGCLYKWFQTSNQSTCPLCRNPFTYGGDGQRRRAEE</sequence>
<keyword evidence="8 16" id="KW-0808">Transferase</keyword>
<protein>
    <recommendedName>
        <fullName evidence="6 16">E3 ubiquitin-protein ligase listerin</fullName>
        <ecNumber evidence="5 16">2.3.2.27</ecNumber>
    </recommendedName>
    <alternativeName>
        <fullName evidence="16">RING-type E3 ubiquitin transferase listerin</fullName>
    </alternativeName>
</protein>
<dbReference type="PANTHER" id="PTHR12389:SF0">
    <property type="entry name" value="E3 UBIQUITIN-PROTEIN LIGASE LISTERIN"/>
    <property type="match status" value="1"/>
</dbReference>
<comment type="subunit">
    <text evidence="16">Component of the ribosome quality control complex (RQC).</text>
</comment>
<dbReference type="SUPFAM" id="SSF48371">
    <property type="entry name" value="ARM repeat"/>
    <property type="match status" value="1"/>
</dbReference>
<keyword evidence="12 16" id="KW-0833">Ubl conjugation pathway</keyword>
<comment type="similarity">
    <text evidence="4 16">Belongs to the LTN1 family.</text>
</comment>
<dbReference type="GO" id="GO:0072344">
    <property type="term" value="P:rescue of stalled ribosome"/>
    <property type="evidence" value="ECO:0007669"/>
    <property type="project" value="UniProtKB-UniRule"/>
</dbReference>
<keyword evidence="7" id="KW-0963">Cytoplasm</keyword>
<dbReference type="GO" id="GO:1990116">
    <property type="term" value="P:ribosome-associated ubiquitin-dependent protein catabolic process"/>
    <property type="evidence" value="ECO:0007669"/>
    <property type="project" value="UniProtKB-UniRule"/>
</dbReference>
<dbReference type="Pfam" id="PF13639">
    <property type="entry name" value="zf-RING_2"/>
    <property type="match status" value="1"/>
</dbReference>
<dbReference type="OrthoDB" id="6108at2759"/>
<comment type="pathway">
    <text evidence="3 16">Protein modification; protein ubiquitination.</text>
</comment>
<dbReference type="InterPro" id="IPR001841">
    <property type="entry name" value="Znf_RING"/>
</dbReference>
<feature type="domain" description="RING-type" evidence="17">
    <location>
        <begin position="1580"/>
        <end position="1626"/>
    </location>
</feature>
<dbReference type="GeneID" id="19463035"/>
<evidence type="ECO:0000256" key="8">
    <source>
        <dbReference type="ARBA" id="ARBA00022679"/>
    </source>
</evidence>
<dbReference type="GO" id="GO:0005829">
    <property type="term" value="C:cytosol"/>
    <property type="evidence" value="ECO:0007669"/>
    <property type="project" value="UniProtKB-SubCell"/>
</dbReference>
<dbReference type="GO" id="GO:0061630">
    <property type="term" value="F:ubiquitin protein ligase activity"/>
    <property type="evidence" value="ECO:0007669"/>
    <property type="project" value="UniProtKB-UniRule"/>
</dbReference>
<comment type="subcellular location">
    <subcellularLocation>
        <location evidence="2">Cytoplasm</location>
        <location evidence="2">Cytosol</location>
    </subcellularLocation>
</comment>
<dbReference type="KEGG" id="glz:GLAREA_03980"/>
<dbReference type="OMA" id="IYGSHWE"/>
<dbReference type="SMART" id="SM00184">
    <property type="entry name" value="RING"/>
    <property type="match status" value="1"/>
</dbReference>
<dbReference type="GO" id="GO:0016567">
    <property type="term" value="P:protein ubiquitination"/>
    <property type="evidence" value="ECO:0007669"/>
    <property type="project" value="UniProtKB-UniPathway"/>
</dbReference>
<gene>
    <name evidence="18" type="ORF">GLAREA_03980</name>
</gene>
<dbReference type="InterPro" id="IPR054476">
    <property type="entry name" value="Ltn1_N"/>
</dbReference>
<evidence type="ECO:0000256" key="11">
    <source>
        <dbReference type="ARBA" id="ARBA00022771"/>
    </source>
</evidence>
<dbReference type="InterPro" id="IPR013083">
    <property type="entry name" value="Znf_RING/FYVE/PHD"/>
</dbReference>
<evidence type="ECO:0000259" key="17">
    <source>
        <dbReference type="PROSITE" id="PS50089"/>
    </source>
</evidence>
<dbReference type="InterPro" id="IPR054478">
    <property type="entry name" value="LTN1_UBC"/>
</dbReference>
<dbReference type="InterPro" id="IPR057030">
    <property type="entry name" value="TPR_Rkr-1"/>
</dbReference>
<dbReference type="Gene3D" id="3.30.40.10">
    <property type="entry name" value="Zinc/RING finger domain, C3HC4 (zinc finger)"/>
    <property type="match status" value="1"/>
</dbReference>
<evidence type="ECO:0000256" key="7">
    <source>
        <dbReference type="ARBA" id="ARBA00022490"/>
    </source>
</evidence>
<comment type="catalytic activity">
    <reaction evidence="1 16">
        <text>S-ubiquitinyl-[E2 ubiquitin-conjugating enzyme]-L-cysteine + [acceptor protein]-L-lysine = [E2 ubiquitin-conjugating enzyme]-L-cysteine + N(6)-ubiquitinyl-[acceptor protein]-L-lysine.</text>
        <dbReference type="EC" id="2.3.2.27"/>
    </reaction>
</comment>
<evidence type="ECO:0000256" key="12">
    <source>
        <dbReference type="ARBA" id="ARBA00022786"/>
    </source>
</evidence>
<dbReference type="STRING" id="1116229.S3DXB6"/>
<dbReference type="EC" id="2.3.2.27" evidence="5 16"/>
<reference evidence="18 19" key="1">
    <citation type="journal article" date="2013" name="BMC Genomics">
        <title>Genomics-driven discovery of the pneumocandin biosynthetic gene cluster in the fungus Glarea lozoyensis.</title>
        <authorList>
            <person name="Chen L."/>
            <person name="Yue Q."/>
            <person name="Zhang X."/>
            <person name="Xiang M."/>
            <person name="Wang C."/>
            <person name="Li S."/>
            <person name="Che Y."/>
            <person name="Ortiz-Lopez F.J."/>
            <person name="Bills G.F."/>
            <person name="Liu X."/>
            <person name="An Z."/>
        </authorList>
    </citation>
    <scope>NUCLEOTIDE SEQUENCE [LARGE SCALE GENOMIC DNA]</scope>
    <source>
        <strain evidence="19">ATCC 20868 / MF5171</strain>
    </source>
</reference>
<dbReference type="InterPro" id="IPR039795">
    <property type="entry name" value="LTN1/Rkr1"/>
</dbReference>
<evidence type="ECO:0000256" key="16">
    <source>
        <dbReference type="RuleBase" id="RU367090"/>
    </source>
</evidence>
<dbReference type="GO" id="GO:0008270">
    <property type="term" value="F:zinc ion binding"/>
    <property type="evidence" value="ECO:0007669"/>
    <property type="project" value="UniProtKB-KW"/>
</dbReference>
<evidence type="ECO:0000313" key="19">
    <source>
        <dbReference type="Proteomes" id="UP000016922"/>
    </source>
</evidence>
<evidence type="ECO:0000256" key="10">
    <source>
        <dbReference type="ARBA" id="ARBA00022737"/>
    </source>
</evidence>
<dbReference type="eggNOG" id="KOG0803">
    <property type="taxonomic scope" value="Eukaryota"/>
</dbReference>
<dbReference type="SMART" id="SM01197">
    <property type="entry name" value="FANCL_C"/>
    <property type="match status" value="1"/>
</dbReference>
<evidence type="ECO:0000256" key="14">
    <source>
        <dbReference type="ARBA" id="ARBA00055150"/>
    </source>
</evidence>
<dbReference type="HOGENOM" id="CLU_000471_0_0_1"/>
<proteinExistence type="inferred from homology"/>
<dbReference type="InterPro" id="IPR054477">
    <property type="entry name" value="LTN1_E3_ligase_6th"/>
</dbReference>
<accession>S3DXB6</accession>
<evidence type="ECO:0000256" key="5">
    <source>
        <dbReference type="ARBA" id="ARBA00012483"/>
    </source>
</evidence>
<organism evidence="18 19">
    <name type="scientific">Glarea lozoyensis (strain ATCC 20868 / MF5171)</name>
    <dbReference type="NCBI Taxonomy" id="1116229"/>
    <lineage>
        <taxon>Eukaryota</taxon>
        <taxon>Fungi</taxon>
        <taxon>Dikarya</taxon>
        <taxon>Ascomycota</taxon>
        <taxon>Pezizomycotina</taxon>
        <taxon>Leotiomycetes</taxon>
        <taxon>Helotiales</taxon>
        <taxon>Helotiaceae</taxon>
        <taxon>Glarea</taxon>
    </lineage>
</organism>
<comment type="function">
    <text evidence="14">E3 ubiquitin-protein ligase component of the ribosome quality control complex (RQC), a ribosome-associated complex that mediates ubiquitination and extraction of incompletely synthesized nascent chains for proteasomal degradation. Mediates ubiquitination of proteins derived from mRNAs lacking stop codons (non-stop proteins) and other translation arrest products induced by poly-lysine sequences and tandem rare codons. Ubiquitination leads to CDC48 recruitment for extraction and degradation of the incomplete translation product. May indirectly play a role in chromatin function and transcription.</text>
</comment>
<keyword evidence="13 16" id="KW-0862">Zinc</keyword>
<evidence type="ECO:0000256" key="4">
    <source>
        <dbReference type="ARBA" id="ARBA00007997"/>
    </source>
</evidence>
<dbReference type="FunFam" id="3.30.40.10:FF:000038">
    <property type="entry name" value="E3 ubiquitin-protein ligase listerin"/>
    <property type="match status" value="1"/>
</dbReference>
<dbReference type="Pfam" id="PF22999">
    <property type="entry name" value="LTN1_E3_ligase_6th"/>
    <property type="match status" value="1"/>
</dbReference>
<dbReference type="Pfam" id="PF23009">
    <property type="entry name" value="UBC_like"/>
    <property type="match status" value="1"/>
</dbReference>
<dbReference type="Pfam" id="PF23280">
    <property type="entry name" value="TPR_26"/>
    <property type="match status" value="1"/>
</dbReference>
<evidence type="ECO:0000256" key="15">
    <source>
        <dbReference type="PROSITE-ProRule" id="PRU00175"/>
    </source>
</evidence>
<evidence type="ECO:0000256" key="6">
    <source>
        <dbReference type="ARBA" id="ARBA00017157"/>
    </source>
</evidence>
<evidence type="ECO:0000256" key="13">
    <source>
        <dbReference type="ARBA" id="ARBA00022833"/>
    </source>
</evidence>
<dbReference type="Proteomes" id="UP000016922">
    <property type="component" value="Unassembled WGS sequence"/>
</dbReference>
<dbReference type="SMART" id="SM00744">
    <property type="entry name" value="RINGv"/>
    <property type="match status" value="1"/>
</dbReference>
<dbReference type="GO" id="GO:0043023">
    <property type="term" value="F:ribosomal large subunit binding"/>
    <property type="evidence" value="ECO:0007669"/>
    <property type="project" value="TreeGrafter"/>
</dbReference>
<keyword evidence="11 15" id="KW-0863">Zinc-finger</keyword>